<accession>A0A6H5J2M5</accession>
<reference evidence="2 3" key="1">
    <citation type="submission" date="2020-02" db="EMBL/GenBank/DDBJ databases">
        <authorList>
            <person name="Ferguson B K."/>
        </authorList>
    </citation>
    <scope>NUCLEOTIDE SEQUENCE [LARGE SCALE GENOMIC DNA]</scope>
</reference>
<feature type="region of interest" description="Disordered" evidence="1">
    <location>
        <begin position="1"/>
        <end position="30"/>
    </location>
</feature>
<dbReference type="EMBL" id="CADCXV010001432">
    <property type="protein sequence ID" value="CAB0044368.1"/>
    <property type="molecule type" value="Genomic_DNA"/>
</dbReference>
<dbReference type="AlphaFoldDB" id="A0A6H5J2M5"/>
<sequence>MFATETRHLRPDSETENPQTPSSAEWKNSNFGWRVIRPLRRRRHQDLGTKKGKYP</sequence>
<organism evidence="2 3">
    <name type="scientific">Trichogramma brassicae</name>
    <dbReference type="NCBI Taxonomy" id="86971"/>
    <lineage>
        <taxon>Eukaryota</taxon>
        <taxon>Metazoa</taxon>
        <taxon>Ecdysozoa</taxon>
        <taxon>Arthropoda</taxon>
        <taxon>Hexapoda</taxon>
        <taxon>Insecta</taxon>
        <taxon>Pterygota</taxon>
        <taxon>Neoptera</taxon>
        <taxon>Endopterygota</taxon>
        <taxon>Hymenoptera</taxon>
        <taxon>Apocrita</taxon>
        <taxon>Proctotrupomorpha</taxon>
        <taxon>Chalcidoidea</taxon>
        <taxon>Trichogrammatidae</taxon>
        <taxon>Trichogramma</taxon>
    </lineage>
</organism>
<evidence type="ECO:0000256" key="1">
    <source>
        <dbReference type="SAM" id="MobiDB-lite"/>
    </source>
</evidence>
<dbReference type="Proteomes" id="UP000479190">
    <property type="component" value="Unassembled WGS sequence"/>
</dbReference>
<feature type="compositionally biased region" description="Basic and acidic residues" evidence="1">
    <location>
        <begin position="1"/>
        <end position="13"/>
    </location>
</feature>
<protein>
    <submittedName>
        <fullName evidence="2">Uncharacterized protein</fullName>
    </submittedName>
</protein>
<gene>
    <name evidence="2" type="ORF">TBRA_LOCUS15956</name>
</gene>
<feature type="compositionally biased region" description="Polar residues" evidence="1">
    <location>
        <begin position="16"/>
        <end position="30"/>
    </location>
</feature>
<keyword evidence="3" id="KW-1185">Reference proteome</keyword>
<evidence type="ECO:0000313" key="2">
    <source>
        <dbReference type="EMBL" id="CAB0044368.1"/>
    </source>
</evidence>
<proteinExistence type="predicted"/>
<name>A0A6H5J2M5_9HYME</name>
<evidence type="ECO:0000313" key="3">
    <source>
        <dbReference type="Proteomes" id="UP000479190"/>
    </source>
</evidence>